<keyword evidence="2" id="KW-0456">Lyase</keyword>
<dbReference type="SUPFAM" id="SSF49863">
    <property type="entry name" value="Hyaluronate lyase-like, C-terminal domain"/>
    <property type="match status" value="1"/>
</dbReference>
<dbReference type="Gene3D" id="2.70.98.10">
    <property type="match status" value="1"/>
</dbReference>
<evidence type="ECO:0000259" key="8">
    <source>
        <dbReference type="Pfam" id="PF02884"/>
    </source>
</evidence>
<feature type="domain" description="Polysaccharide lyase family 8 central" evidence="7">
    <location>
        <begin position="581"/>
        <end position="828"/>
    </location>
</feature>
<evidence type="ECO:0008006" key="13">
    <source>
        <dbReference type="Google" id="ProtNLM"/>
    </source>
</evidence>
<feature type="site" description="Important for catalytic activity against all substrates" evidence="4">
    <location>
        <position position="602"/>
    </location>
</feature>
<dbReference type="InterPro" id="IPR003159">
    <property type="entry name" value="Lyase_8_central_dom"/>
</dbReference>
<dbReference type="EMBL" id="CP047593">
    <property type="protein sequence ID" value="QHI69127.1"/>
    <property type="molecule type" value="Genomic_DNA"/>
</dbReference>
<dbReference type="InterPro" id="IPR008979">
    <property type="entry name" value="Galactose-bd-like_sf"/>
</dbReference>
<dbReference type="SUPFAM" id="SSF49785">
    <property type="entry name" value="Galactose-binding domain-like"/>
    <property type="match status" value="1"/>
</dbReference>
<dbReference type="Pfam" id="PF02278">
    <property type="entry name" value="Lyase_8"/>
    <property type="match status" value="1"/>
</dbReference>
<dbReference type="GO" id="GO:0042597">
    <property type="term" value="C:periplasmic space"/>
    <property type="evidence" value="ECO:0007669"/>
    <property type="project" value="TreeGrafter"/>
</dbReference>
<organism evidence="11 12">
    <name type="scientific">Tichowtungia aerotolerans</name>
    <dbReference type="NCBI Taxonomy" id="2697043"/>
    <lineage>
        <taxon>Bacteria</taxon>
        <taxon>Pseudomonadati</taxon>
        <taxon>Kiritimatiellota</taxon>
        <taxon>Tichowtungiia</taxon>
        <taxon>Tichowtungiales</taxon>
        <taxon>Tichowtungiaceae</taxon>
        <taxon>Tichowtungia</taxon>
    </lineage>
</organism>
<dbReference type="InterPro" id="IPR015176">
    <property type="entry name" value="Lyase_N"/>
</dbReference>
<evidence type="ECO:0000256" key="2">
    <source>
        <dbReference type="ARBA" id="ARBA00023239"/>
    </source>
</evidence>
<proteinExistence type="inferred from homology"/>
<feature type="domain" description="Polysaccharide lyase family 8 C-terminal" evidence="8">
    <location>
        <begin position="846"/>
        <end position="904"/>
    </location>
</feature>
<dbReference type="Pfam" id="PF09092">
    <property type="entry name" value="Lyase_N"/>
    <property type="match status" value="1"/>
</dbReference>
<keyword evidence="5" id="KW-0479">Metal-binding</keyword>
<feature type="site" description="Important for catalytic activity against all substrates" evidence="4">
    <location>
        <position position="192"/>
    </location>
</feature>
<evidence type="ECO:0000256" key="1">
    <source>
        <dbReference type="ARBA" id="ARBA00006699"/>
    </source>
</evidence>
<evidence type="ECO:0000256" key="4">
    <source>
        <dbReference type="PIRSR" id="PIRSR034515-2"/>
    </source>
</evidence>
<dbReference type="Pfam" id="PF02884">
    <property type="entry name" value="Lyase_8_C"/>
    <property type="match status" value="1"/>
</dbReference>
<dbReference type="InterPro" id="IPR039174">
    <property type="entry name" value="Chondroitin_ABC_lyase"/>
</dbReference>
<evidence type="ECO:0000256" key="6">
    <source>
        <dbReference type="SAM" id="SignalP"/>
    </source>
</evidence>
<comment type="similarity">
    <text evidence="1">Belongs to the polysaccharide lyase 8 family.</text>
</comment>
<dbReference type="Pfam" id="PF09093">
    <property type="entry name" value="Lyase_catalyt"/>
    <property type="match status" value="1"/>
</dbReference>
<feature type="domain" description="Lyase N-terminal" evidence="9">
    <location>
        <begin position="37"/>
        <end position="202"/>
    </location>
</feature>
<dbReference type="Gene3D" id="2.60.220.10">
    <property type="entry name" value="Polysaccharide lyase family 8-like, C-terminal"/>
    <property type="match status" value="1"/>
</dbReference>
<keyword evidence="5" id="KW-0106">Calcium</keyword>
<dbReference type="InterPro" id="IPR015177">
    <property type="entry name" value="Lyase_catalyt"/>
</dbReference>
<dbReference type="PIRSF" id="PIRSF034515">
    <property type="entry name" value="Chondroitinase"/>
    <property type="match status" value="1"/>
</dbReference>
<dbReference type="RefSeq" id="WP_160628148.1">
    <property type="nucleotide sequence ID" value="NZ_CP047593.1"/>
</dbReference>
<dbReference type="InterPro" id="IPR008929">
    <property type="entry name" value="Chondroitin_lyas"/>
</dbReference>
<dbReference type="InterPro" id="IPR024200">
    <property type="entry name" value="Chondroitinase_ABC_I"/>
</dbReference>
<feature type="domain" description="Lyase catalytic" evidence="10">
    <location>
        <begin position="224"/>
        <end position="559"/>
    </location>
</feature>
<evidence type="ECO:0000259" key="9">
    <source>
        <dbReference type="Pfam" id="PF09092"/>
    </source>
</evidence>
<name>A0A6P1M5J7_9BACT</name>
<reference evidence="11 12" key="1">
    <citation type="submission" date="2020-01" db="EMBL/GenBank/DDBJ databases">
        <title>Ponticoccus aerotolerans gen. nov., sp. nov., an anaerobic bacterium and proposal of Ponticoccusceae fam. nov., Ponticoccusles ord. nov. and Ponticoccuse classis nov. in the phylum Kiritimatiellaeota.</title>
        <authorList>
            <person name="Zhou L.Y."/>
            <person name="Du Z.J."/>
        </authorList>
    </citation>
    <scope>NUCLEOTIDE SEQUENCE [LARGE SCALE GENOMIC DNA]</scope>
    <source>
        <strain evidence="11 12">S-5007</strain>
    </source>
</reference>
<feature type="chain" id="PRO_5027057445" description="Chondroitinase ABC" evidence="6">
    <location>
        <begin position="23"/>
        <end position="974"/>
    </location>
</feature>
<sequence>MNRNLQTVCFAVGVLLSGVAQAASGEVALVAEDPASPIISFESSELPGSLQSGGGSAVQLSTRHYLNGSRSLEWKWNGTSDLFFDRKIPFVSDQKAYQQLKRGAVSVFSFWVYSEKALPGAQLRVEFGKEDCGFDFGLNFTGWRTCSVAFTRDMDGTPRDGMRGLRIKAPANVPAGELFIDRIILASVDDIRYQWPDPQVPFVKGTGHTTMEITPIPDAVSDTPDERAVVDRLEAQLESEVLLEEPVSSNAVDQIQAQFEELDIKMKDGVVTGRHVIFSRSSLHDRQDSVYPRELTAQDKYLMSQYAELRDYTDFMQHIAKVYRTLPPESPGALQLRNIFILMSRHLLDQGWQENSALYTTHHFGYASRGWYVAVFLMRDELAREDLLDPVVRSLIWYMREKVDFAKMEFDPAAGTDLDYVNTLSKAHLMTVLSLPDGPPKTVLVRKYSGYFSDLLAADTRGTLGGIKADGTAFHHGGNYPGYSFPAFRSAAFICRLLNGTPFAIREDALKNLNKALTAAAIYSNPETGIGLSGRHPFGESSVLSLTDAFQDVAECGHPVELDRDHMPDGHWSFNYGCFGIHRRDGKMVTFKGYNRYVWSSEIYTRDNRYGRYQSHGSVQIMNRGGRAASGWVEDGWDWNRLPGTTTIHLPLNLLENPKKGTLMARSDVRFSGSSNLGGRYGVFAAHIKTPDIKNFDPTFEARKSMFCFDDRIICLGAGITNRTEDYATETTLFQHAWKDGQTPVWMNSPTAITNLPYTAKEGGASRWLVDAHSNGYVIAKGDPVRLSISTQNSRHEKTKEPTQGDFVTAWIDHGEAPDGASYEYAILLNGTSQTTAAFAAAPPYTVLRNDPQLQAVRDQESGVTAYAFFKGASRPVDDLILYTDKPCLIMTQKKDSKLTMSVNNADLRIIGADSAYTTDEESRPGWVDILLSGKWEQATPNEKVTLKDRDENTFISVSIHHAIPEEFVLKKRR</sequence>
<dbReference type="GO" id="GO:0030246">
    <property type="term" value="F:carbohydrate binding"/>
    <property type="evidence" value="ECO:0007669"/>
    <property type="project" value="InterPro"/>
</dbReference>
<feature type="signal peptide" evidence="6">
    <location>
        <begin position="1"/>
        <end position="22"/>
    </location>
</feature>
<dbReference type="InterPro" id="IPR011013">
    <property type="entry name" value="Gal_mutarotase_sf_dom"/>
</dbReference>
<feature type="active site" description="Proton acceptor" evidence="3">
    <location>
        <position position="476"/>
    </location>
</feature>
<keyword evidence="12" id="KW-1185">Reference proteome</keyword>
<dbReference type="Gene3D" id="2.60.120.430">
    <property type="entry name" value="Galactose-binding lectin"/>
    <property type="match status" value="1"/>
</dbReference>
<feature type="binding site" evidence="5">
    <location>
        <position position="42"/>
    </location>
    <ligand>
        <name>Ca(2+)</name>
        <dbReference type="ChEBI" id="CHEBI:29108"/>
    </ligand>
</feature>
<feature type="binding site" evidence="5">
    <location>
        <position position="40"/>
    </location>
    <ligand>
        <name>Ca(2+)</name>
        <dbReference type="ChEBI" id="CHEBI:29108"/>
    </ligand>
</feature>
<protein>
    <recommendedName>
        <fullName evidence="13">Chondroitinase ABC</fullName>
    </recommendedName>
</protein>
<gene>
    <name evidence="11" type="ORF">GT409_06585</name>
</gene>
<accession>A0A6P1M5J7</accession>
<dbReference type="InterPro" id="IPR014718">
    <property type="entry name" value="GH-type_carb-bd"/>
</dbReference>
<dbReference type="PANTHER" id="PTHR37322:SF3">
    <property type="entry name" value="CHONDROITIN SULFATE ABC EXOLYASE"/>
    <property type="match status" value="1"/>
</dbReference>
<dbReference type="InterPro" id="IPR011071">
    <property type="entry name" value="Lyase_8-like_C"/>
</dbReference>
<dbReference type="KEGG" id="taer:GT409_06585"/>
<feature type="binding site" evidence="5">
    <location>
        <position position="181"/>
    </location>
    <ligand>
        <name>Ca(2+)</name>
        <dbReference type="ChEBI" id="CHEBI:29108"/>
    </ligand>
</feature>
<feature type="site" description="Transition state stabilizer" evidence="4">
    <location>
        <position position="535"/>
    </location>
</feature>
<dbReference type="GO" id="GO:0034000">
    <property type="term" value="F:chondroitin-sulfate-ABC endolyase activity"/>
    <property type="evidence" value="ECO:0007669"/>
    <property type="project" value="InterPro"/>
</dbReference>
<dbReference type="GO" id="GO:0005975">
    <property type="term" value="P:carbohydrate metabolic process"/>
    <property type="evidence" value="ECO:0007669"/>
    <property type="project" value="InterPro"/>
</dbReference>
<keyword evidence="6" id="KW-0732">Signal</keyword>
<evidence type="ECO:0000313" key="12">
    <source>
        <dbReference type="Proteomes" id="UP000464954"/>
    </source>
</evidence>
<dbReference type="GO" id="GO:0006027">
    <property type="term" value="P:glycosaminoglycan catabolic process"/>
    <property type="evidence" value="ECO:0007669"/>
    <property type="project" value="InterPro"/>
</dbReference>
<evidence type="ECO:0000259" key="7">
    <source>
        <dbReference type="Pfam" id="PF02278"/>
    </source>
</evidence>
<feature type="site" description="Important for catalytic activity against dermatan sulfate substrate" evidence="4">
    <location>
        <position position="362"/>
    </location>
</feature>
<feature type="active site" description="Proton acceptor" evidence="3">
    <location>
        <position position="363"/>
    </location>
</feature>
<evidence type="ECO:0000256" key="3">
    <source>
        <dbReference type="PIRSR" id="PIRSR034515-1"/>
    </source>
</evidence>
<dbReference type="InterPro" id="IPR004103">
    <property type="entry name" value="Lyase_8_C"/>
</dbReference>
<dbReference type="SUPFAM" id="SSF74650">
    <property type="entry name" value="Galactose mutarotase-like"/>
    <property type="match status" value="1"/>
</dbReference>
<evidence type="ECO:0000256" key="5">
    <source>
        <dbReference type="PIRSR" id="PIRSR034515-3"/>
    </source>
</evidence>
<dbReference type="GO" id="GO:0005576">
    <property type="term" value="C:extracellular region"/>
    <property type="evidence" value="ECO:0007669"/>
    <property type="project" value="InterPro"/>
</dbReference>
<dbReference type="PANTHER" id="PTHR37322">
    <property type="match status" value="1"/>
</dbReference>
<dbReference type="GO" id="GO:0046872">
    <property type="term" value="F:metal ion binding"/>
    <property type="evidence" value="ECO:0007669"/>
    <property type="project" value="UniProtKB-KW"/>
</dbReference>
<dbReference type="AlphaFoldDB" id="A0A6P1M5J7"/>
<dbReference type="Gene3D" id="1.50.10.100">
    <property type="entry name" value="Chondroitin AC/alginate lyase"/>
    <property type="match status" value="1"/>
</dbReference>
<feature type="active site" description="Proton donor" evidence="3">
    <location>
        <position position="483"/>
    </location>
</feature>
<evidence type="ECO:0000313" key="11">
    <source>
        <dbReference type="EMBL" id="QHI69127.1"/>
    </source>
</evidence>
<evidence type="ECO:0000259" key="10">
    <source>
        <dbReference type="Pfam" id="PF09093"/>
    </source>
</evidence>
<dbReference type="SUPFAM" id="SSF48230">
    <property type="entry name" value="Chondroitin AC/alginate lyase"/>
    <property type="match status" value="1"/>
</dbReference>
<dbReference type="Proteomes" id="UP000464954">
    <property type="component" value="Chromosome"/>
</dbReference>